<sequence>MEETELSWSTYGDSVAFRVSTLRRGLGITQFELAERSGVSRSEIQVIEYNRGPRRGEFANPTLQTIYRIAMGLGVHPIDLLPDAYRAIEPRSPEQATNAARSLIEDLLVDRLRLLMGHGAE</sequence>
<accession>A0A846X0J0</accession>
<reference evidence="2 3" key="1">
    <citation type="submission" date="2020-04" db="EMBL/GenBank/DDBJ databases">
        <title>MicrobeNet Type strains.</title>
        <authorList>
            <person name="Nicholson A.C."/>
        </authorList>
    </citation>
    <scope>NUCLEOTIDE SEQUENCE [LARGE SCALE GENOMIC DNA]</scope>
    <source>
        <strain evidence="2 3">DSM 44113</strain>
    </source>
</reference>
<gene>
    <name evidence="2" type="ORF">HF999_11580</name>
</gene>
<dbReference type="InterPro" id="IPR001387">
    <property type="entry name" value="Cro/C1-type_HTH"/>
</dbReference>
<dbReference type="GO" id="GO:0003677">
    <property type="term" value="F:DNA binding"/>
    <property type="evidence" value="ECO:0007669"/>
    <property type="project" value="InterPro"/>
</dbReference>
<evidence type="ECO:0000313" key="2">
    <source>
        <dbReference type="EMBL" id="NKY19008.1"/>
    </source>
</evidence>
<dbReference type="AlphaFoldDB" id="A0A846X0J0"/>
<dbReference type="InterPro" id="IPR010982">
    <property type="entry name" value="Lambda_DNA-bd_dom_sf"/>
</dbReference>
<dbReference type="SUPFAM" id="SSF47413">
    <property type="entry name" value="lambda repressor-like DNA-binding domains"/>
    <property type="match status" value="1"/>
</dbReference>
<proteinExistence type="predicted"/>
<dbReference type="Pfam" id="PF01381">
    <property type="entry name" value="HTH_3"/>
    <property type="match status" value="1"/>
</dbReference>
<protein>
    <submittedName>
        <fullName evidence="2">Helix-turn-helix transcriptional regulator</fullName>
    </submittedName>
</protein>
<keyword evidence="3" id="KW-1185">Reference proteome</keyword>
<comment type="caution">
    <text evidence="2">The sequence shown here is derived from an EMBL/GenBank/DDBJ whole genome shotgun (WGS) entry which is preliminary data.</text>
</comment>
<evidence type="ECO:0000313" key="3">
    <source>
        <dbReference type="Proteomes" id="UP000582646"/>
    </source>
</evidence>
<dbReference type="RefSeq" id="WP_168546026.1">
    <property type="nucleotide sequence ID" value="NZ_BAAAKS010000017.1"/>
</dbReference>
<dbReference type="PROSITE" id="PS50943">
    <property type="entry name" value="HTH_CROC1"/>
    <property type="match status" value="1"/>
</dbReference>
<feature type="domain" description="HTH cro/C1-type" evidence="1">
    <location>
        <begin position="19"/>
        <end position="80"/>
    </location>
</feature>
<name>A0A846X0J0_9ACTN</name>
<dbReference type="CDD" id="cd00093">
    <property type="entry name" value="HTH_XRE"/>
    <property type="match status" value="1"/>
</dbReference>
<organism evidence="2 3">
    <name type="scientific">Tsukamurella spumae</name>
    <dbReference type="NCBI Taxonomy" id="44753"/>
    <lineage>
        <taxon>Bacteria</taxon>
        <taxon>Bacillati</taxon>
        <taxon>Actinomycetota</taxon>
        <taxon>Actinomycetes</taxon>
        <taxon>Mycobacteriales</taxon>
        <taxon>Tsukamurellaceae</taxon>
        <taxon>Tsukamurella</taxon>
    </lineage>
</organism>
<dbReference type="Proteomes" id="UP000582646">
    <property type="component" value="Unassembled WGS sequence"/>
</dbReference>
<evidence type="ECO:0000259" key="1">
    <source>
        <dbReference type="PROSITE" id="PS50943"/>
    </source>
</evidence>
<dbReference type="Gene3D" id="1.10.260.40">
    <property type="entry name" value="lambda repressor-like DNA-binding domains"/>
    <property type="match status" value="1"/>
</dbReference>
<dbReference type="SMART" id="SM00530">
    <property type="entry name" value="HTH_XRE"/>
    <property type="match status" value="1"/>
</dbReference>
<dbReference type="EMBL" id="JAAXOQ010000013">
    <property type="protein sequence ID" value="NKY19008.1"/>
    <property type="molecule type" value="Genomic_DNA"/>
</dbReference>